<evidence type="ECO:0000313" key="3">
    <source>
        <dbReference type="EMBL" id="KAF5196770.1"/>
    </source>
</evidence>
<dbReference type="OrthoDB" id="271937at2759"/>
<dbReference type="PANTHER" id="PTHR21568:SF0">
    <property type="entry name" value="TRNA PSEUDOURIDINE SYNTHASE PUS10"/>
    <property type="match status" value="1"/>
</dbReference>
<dbReference type="Gene3D" id="1.10.10.2050">
    <property type="match status" value="1"/>
</dbReference>
<sequence length="317" mass="35044">MASENVEERTGVNIDESEAAATAQAAIAEAKECLPPSQVVIDLLSIGVCVRCIFRLFGVRGQASYSCSLLSSSFLYSVIEQQSNVVEDGVAEQKDLNSYDSVQIKLESFCSICLGILQFSYSEGTDVFVKKDQVSEFAAAIAQTVKNEAYEINSFALEISVPAIVVANEHAIRLYMKRKYGSELWFQDKPQNGHISLTEALKFSITNSLESLLGAKYEASSFHIHLTYTHTTVSLGITDSQKSDQDHKRRKTGAENTYYTVASNGRERAENANSEAGAVVDEDSEHFKSPPQKVKEPCCLTRHCYRTPVYIGGRYLK</sequence>
<dbReference type="AlphaFoldDB" id="A0A7J6WJG2"/>
<dbReference type="InterPro" id="IPR048742">
    <property type="entry name" value="Pus10_N_euk"/>
</dbReference>
<evidence type="ECO:0000313" key="4">
    <source>
        <dbReference type="Proteomes" id="UP000554482"/>
    </source>
</evidence>
<organism evidence="3 4">
    <name type="scientific">Thalictrum thalictroides</name>
    <name type="common">Rue-anemone</name>
    <name type="synonym">Anemone thalictroides</name>
    <dbReference type="NCBI Taxonomy" id="46969"/>
    <lineage>
        <taxon>Eukaryota</taxon>
        <taxon>Viridiplantae</taxon>
        <taxon>Streptophyta</taxon>
        <taxon>Embryophyta</taxon>
        <taxon>Tracheophyta</taxon>
        <taxon>Spermatophyta</taxon>
        <taxon>Magnoliopsida</taxon>
        <taxon>Ranunculales</taxon>
        <taxon>Ranunculaceae</taxon>
        <taxon>Thalictroideae</taxon>
        <taxon>Thalictrum</taxon>
    </lineage>
</organism>
<feature type="non-terminal residue" evidence="3">
    <location>
        <position position="1"/>
    </location>
</feature>
<dbReference type="InterPro" id="IPR039894">
    <property type="entry name" value="Pus10-like"/>
</dbReference>
<comment type="caution">
    <text evidence="3">The sequence shown here is derived from an EMBL/GenBank/DDBJ whole genome shotgun (WGS) entry which is preliminary data.</text>
</comment>
<feature type="domain" description="Pus10 N-terminal eukaryotes" evidence="2">
    <location>
        <begin position="110"/>
        <end position="232"/>
    </location>
</feature>
<feature type="region of interest" description="Disordered" evidence="1">
    <location>
        <begin position="265"/>
        <end position="292"/>
    </location>
</feature>
<reference evidence="3 4" key="1">
    <citation type="submission" date="2020-06" db="EMBL/GenBank/DDBJ databases">
        <title>Transcriptomic and genomic resources for Thalictrum thalictroides and T. hernandezii: Facilitating candidate gene discovery in an emerging model plant lineage.</title>
        <authorList>
            <person name="Arias T."/>
            <person name="Riano-Pachon D.M."/>
            <person name="Di Stilio V.S."/>
        </authorList>
    </citation>
    <scope>NUCLEOTIDE SEQUENCE [LARGE SCALE GENOMIC DNA]</scope>
    <source>
        <strain evidence="4">cv. WT478/WT964</strain>
        <tissue evidence="3">Leaves</tissue>
    </source>
</reference>
<dbReference type="PANTHER" id="PTHR21568">
    <property type="entry name" value="TRNA PSEUDOURIDINE SYNTHASE PUS10"/>
    <property type="match status" value="1"/>
</dbReference>
<dbReference type="EMBL" id="JABWDY010015543">
    <property type="protein sequence ID" value="KAF5196770.1"/>
    <property type="molecule type" value="Genomic_DNA"/>
</dbReference>
<name>A0A7J6WJG2_THATH</name>
<protein>
    <submittedName>
        <fullName evidence="3">Pseudouridine synthase family protein</fullName>
    </submittedName>
</protein>
<gene>
    <name evidence="3" type="ORF">FRX31_013643</name>
</gene>
<keyword evidence="4" id="KW-1185">Reference proteome</keyword>
<evidence type="ECO:0000256" key="1">
    <source>
        <dbReference type="SAM" id="MobiDB-lite"/>
    </source>
</evidence>
<accession>A0A7J6WJG2</accession>
<dbReference type="GO" id="GO:0009982">
    <property type="term" value="F:pseudouridine synthase activity"/>
    <property type="evidence" value="ECO:0007669"/>
    <property type="project" value="TreeGrafter"/>
</dbReference>
<proteinExistence type="predicted"/>
<evidence type="ECO:0000259" key="2">
    <source>
        <dbReference type="Pfam" id="PF21237"/>
    </source>
</evidence>
<dbReference type="Proteomes" id="UP000554482">
    <property type="component" value="Unassembled WGS sequence"/>
</dbReference>
<dbReference type="GO" id="GO:0031119">
    <property type="term" value="P:tRNA pseudouridine synthesis"/>
    <property type="evidence" value="ECO:0007669"/>
    <property type="project" value="TreeGrafter"/>
</dbReference>
<dbReference type="Pfam" id="PF21237">
    <property type="entry name" value="Pus10_N_euk"/>
    <property type="match status" value="1"/>
</dbReference>